<evidence type="ECO:0000313" key="2">
    <source>
        <dbReference type="Proteomes" id="UP000003553"/>
    </source>
</evidence>
<dbReference type="HOGENOM" id="CLU_3371570_0_0_11"/>
<dbReference type="EMBL" id="AAYI02000004">
    <property type="protein sequence ID" value="EDN81391.1"/>
    <property type="molecule type" value="Genomic_DNA"/>
</dbReference>
<protein>
    <submittedName>
        <fullName evidence="1">Uncharacterized protein</fullName>
    </submittedName>
</protein>
<name>A7BDW7_9ACTO</name>
<gene>
    <name evidence="1" type="ORF">ACTODO_01864</name>
</gene>
<dbReference type="Proteomes" id="UP000003553">
    <property type="component" value="Unassembled WGS sequence"/>
</dbReference>
<organism evidence="1 2">
    <name type="scientific">Schaalia dentiphila ATCC 17982</name>
    <dbReference type="NCBI Taxonomy" id="411466"/>
    <lineage>
        <taxon>Bacteria</taxon>
        <taxon>Bacillati</taxon>
        <taxon>Actinomycetota</taxon>
        <taxon>Actinomycetes</taxon>
        <taxon>Actinomycetales</taxon>
        <taxon>Actinomycetaceae</taxon>
        <taxon>Schaalia</taxon>
        <taxon>Schaalia dentiphila</taxon>
    </lineage>
</organism>
<reference evidence="1" key="2">
    <citation type="submission" date="2015-05" db="EMBL/GenBank/DDBJ databases">
        <title>Draft genome sequence of Actinomyces odontolyticus (ATCC 17982).</title>
        <authorList>
            <person name="Sudarsanam P."/>
            <person name="Ley R."/>
            <person name="Guruge J."/>
            <person name="Turnbaugh P.J."/>
            <person name="Mahowald M."/>
            <person name="Liep D."/>
            <person name="Gordon J."/>
        </authorList>
    </citation>
    <scope>NUCLEOTIDE SEQUENCE</scope>
    <source>
        <strain evidence="1">ATCC 17982</strain>
    </source>
</reference>
<comment type="caution">
    <text evidence="1">The sequence shown here is derived from an EMBL/GenBank/DDBJ whole genome shotgun (WGS) entry which is preliminary data.</text>
</comment>
<accession>A7BDW7</accession>
<dbReference type="AlphaFoldDB" id="A7BDW7"/>
<keyword evidence="2" id="KW-1185">Reference proteome</keyword>
<sequence>MICLEGRGSTIELHPRAPEGDTKIVAGIVRVRDI</sequence>
<evidence type="ECO:0000313" key="1">
    <source>
        <dbReference type="EMBL" id="EDN81391.1"/>
    </source>
</evidence>
<reference evidence="1" key="1">
    <citation type="submission" date="2007-04" db="EMBL/GenBank/DDBJ databases">
        <authorList>
            <person name="Fulton L."/>
            <person name="Clifton S."/>
            <person name="Fulton B."/>
            <person name="Xu J."/>
            <person name="Minx P."/>
            <person name="Pepin K.H."/>
            <person name="Johnson M."/>
            <person name="Thiruvilangam P."/>
            <person name="Bhonagiri V."/>
            <person name="Nash W.E."/>
            <person name="Mardis E.R."/>
            <person name="Wilson R.K."/>
        </authorList>
    </citation>
    <scope>NUCLEOTIDE SEQUENCE [LARGE SCALE GENOMIC DNA]</scope>
    <source>
        <strain evidence="1">ATCC 17982</strain>
    </source>
</reference>
<proteinExistence type="predicted"/>